<protein>
    <recommendedName>
        <fullName evidence="6 7">Glutaminase</fullName>
        <ecNumber evidence="3 7">3.5.1.2</ecNumber>
    </recommendedName>
</protein>
<dbReference type="InterPro" id="IPR036513">
    <property type="entry name" value="STAS_dom_sf"/>
</dbReference>
<evidence type="ECO:0000256" key="2">
    <source>
        <dbReference type="ARBA" id="ARBA00011881"/>
    </source>
</evidence>
<dbReference type="PANTHER" id="PTHR12544">
    <property type="entry name" value="GLUTAMINASE"/>
    <property type="match status" value="1"/>
</dbReference>
<feature type="binding site" evidence="7">
    <location>
        <position position="245"/>
    </location>
    <ligand>
        <name>substrate</name>
    </ligand>
</feature>
<gene>
    <name evidence="7" type="primary">glsA</name>
    <name evidence="10" type="ORF">SAMN05421642_102533</name>
</gene>
<feature type="binding site" evidence="7">
    <location>
        <position position="118"/>
    </location>
    <ligand>
        <name>substrate</name>
    </ligand>
</feature>
<dbReference type="Pfam" id="PF04960">
    <property type="entry name" value="Glutaminase"/>
    <property type="match status" value="1"/>
</dbReference>
<evidence type="ECO:0000259" key="9">
    <source>
        <dbReference type="PROSITE" id="PS50801"/>
    </source>
</evidence>
<feature type="domain" description="Cyclic nucleotide-binding" evidence="8">
    <location>
        <begin position="33"/>
        <end position="119"/>
    </location>
</feature>
<evidence type="ECO:0000256" key="7">
    <source>
        <dbReference type="HAMAP-Rule" id="MF_00313"/>
    </source>
</evidence>
<dbReference type="Gene3D" id="3.30.750.24">
    <property type="entry name" value="STAS domain"/>
    <property type="match status" value="1"/>
</dbReference>
<feature type="binding site" evidence="7">
    <location>
        <position position="263"/>
    </location>
    <ligand>
        <name>substrate</name>
    </ligand>
</feature>
<keyword evidence="7" id="KW-0007">Acetylation</keyword>
<feature type="binding site" evidence="7">
    <location>
        <position position="162"/>
    </location>
    <ligand>
        <name>substrate</name>
    </ligand>
</feature>
<dbReference type="PROSITE" id="PS50801">
    <property type="entry name" value="STAS"/>
    <property type="match status" value="1"/>
</dbReference>
<comment type="catalytic activity">
    <reaction evidence="5 7">
        <text>L-glutamine + H2O = L-glutamate + NH4(+)</text>
        <dbReference type="Rhea" id="RHEA:15889"/>
        <dbReference type="ChEBI" id="CHEBI:15377"/>
        <dbReference type="ChEBI" id="CHEBI:28938"/>
        <dbReference type="ChEBI" id="CHEBI:29985"/>
        <dbReference type="ChEBI" id="CHEBI:58359"/>
        <dbReference type="EC" id="3.5.1.2"/>
    </reaction>
</comment>
<evidence type="ECO:0000313" key="10">
    <source>
        <dbReference type="EMBL" id="SNS47357.1"/>
    </source>
</evidence>
<proteinExistence type="inferred from homology"/>
<evidence type="ECO:0000256" key="3">
    <source>
        <dbReference type="ARBA" id="ARBA00012918"/>
    </source>
</evidence>
<dbReference type="Gene3D" id="3.40.710.10">
    <property type="entry name" value="DD-peptidase/beta-lactamase superfamily"/>
    <property type="match status" value="1"/>
</dbReference>
<sequence length="400" mass="42094">MSPLMQSPICQYLDRVLRECAHLDGGAVPTGNDVLASADPEVFGVALATVGGSLYTAGDAGTEFSIQSISKALTYALALDDHGLDTVLDVVDVEPSGDSFNEISLEPGTGRPRNALINAGALAVHSMVRAESAIDRVERIRAVHSALAGRELEIDEKVRRAELASDDRNTGIAHLLRAVDKLGADPLDVVEGYAGQCAISANCRDLATIAAVLANGGIDPATGDRLLDARITRHVLATMATCGMYDGSGNWMSSVGIPAKSGVAGAIIGVLPGQVGIAVISPRLNDHGNSVRGVAVFERLSRDLELHMMHTSATGQSAVRSIEQRDDATVFELQGDLRFAGAESILAELTAGFTDGHRIELSFEHVRAVDDAARALLAEVIDRLDADGHRVSVSDPKHLM</sequence>
<keyword evidence="4 7" id="KW-0378">Hydrolase</keyword>
<dbReference type="EC" id="3.5.1.2" evidence="3 7"/>
<dbReference type="InterPro" id="IPR002645">
    <property type="entry name" value="STAS_dom"/>
</dbReference>
<feature type="binding site" evidence="7">
    <location>
        <position position="169"/>
    </location>
    <ligand>
        <name>substrate</name>
    </ligand>
</feature>
<dbReference type="InterPro" id="IPR012338">
    <property type="entry name" value="Beta-lactam/transpept-like"/>
</dbReference>
<evidence type="ECO:0000256" key="6">
    <source>
        <dbReference type="ARBA" id="ARBA00070405"/>
    </source>
</evidence>
<dbReference type="SUPFAM" id="SSF56601">
    <property type="entry name" value="beta-lactamase/transpeptidase-like"/>
    <property type="match status" value="1"/>
</dbReference>
<dbReference type="InterPro" id="IPR015868">
    <property type="entry name" value="Glutaminase"/>
</dbReference>
<comment type="similarity">
    <text evidence="1 7">Belongs to the glutaminase family.</text>
</comment>
<organism evidence="10 11">
    <name type="scientific">Rhodococcoides kyotonense</name>
    <dbReference type="NCBI Taxonomy" id="398843"/>
    <lineage>
        <taxon>Bacteria</taxon>
        <taxon>Bacillati</taxon>
        <taxon>Actinomycetota</taxon>
        <taxon>Actinomycetes</taxon>
        <taxon>Mycobacteriales</taxon>
        <taxon>Nocardiaceae</taxon>
        <taxon>Rhodococcoides</taxon>
    </lineage>
</organism>
<comment type="subunit">
    <text evidence="2 7">Homotetramer.</text>
</comment>
<dbReference type="InterPro" id="IPR000595">
    <property type="entry name" value="cNMP-bd_dom"/>
</dbReference>
<dbReference type="PROSITE" id="PS50042">
    <property type="entry name" value="CNMP_BINDING_3"/>
    <property type="match status" value="1"/>
</dbReference>
<dbReference type="PANTHER" id="PTHR12544:SF29">
    <property type="entry name" value="GLUTAMINASE"/>
    <property type="match status" value="1"/>
</dbReference>
<keyword evidence="11" id="KW-1185">Reference proteome</keyword>
<evidence type="ECO:0000256" key="1">
    <source>
        <dbReference type="ARBA" id="ARBA00011076"/>
    </source>
</evidence>
<reference evidence="11" key="1">
    <citation type="submission" date="2017-06" db="EMBL/GenBank/DDBJ databases">
        <authorList>
            <person name="Varghese N."/>
            <person name="Submissions S."/>
        </authorList>
    </citation>
    <scope>NUCLEOTIDE SEQUENCE [LARGE SCALE GENOMIC DNA]</scope>
    <source>
        <strain evidence="11">JCM 23211</strain>
    </source>
</reference>
<dbReference type="NCBIfam" id="TIGR03814">
    <property type="entry name" value="Gln_ase"/>
    <property type="match status" value="1"/>
</dbReference>
<dbReference type="HAMAP" id="MF_00313">
    <property type="entry name" value="Glutaminase"/>
    <property type="match status" value="1"/>
</dbReference>
<evidence type="ECO:0000256" key="5">
    <source>
        <dbReference type="ARBA" id="ARBA00049534"/>
    </source>
</evidence>
<feature type="domain" description="STAS" evidence="9">
    <location>
        <begin position="318"/>
        <end position="400"/>
    </location>
</feature>
<dbReference type="Proteomes" id="UP000198327">
    <property type="component" value="Unassembled WGS sequence"/>
</dbReference>
<dbReference type="Pfam" id="PF01740">
    <property type="entry name" value="STAS"/>
    <property type="match status" value="1"/>
</dbReference>
<feature type="binding site" evidence="7">
    <location>
        <position position="68"/>
    </location>
    <ligand>
        <name>substrate</name>
    </ligand>
</feature>
<dbReference type="SUPFAM" id="SSF52091">
    <property type="entry name" value="SpoIIaa-like"/>
    <property type="match status" value="1"/>
</dbReference>
<dbReference type="FunFam" id="3.40.710.10:FF:000005">
    <property type="entry name" value="Glutaminase"/>
    <property type="match status" value="1"/>
</dbReference>
<dbReference type="GO" id="GO:0006537">
    <property type="term" value="P:glutamate biosynthetic process"/>
    <property type="evidence" value="ECO:0007669"/>
    <property type="project" value="TreeGrafter"/>
</dbReference>
<evidence type="ECO:0000259" key="8">
    <source>
        <dbReference type="PROSITE" id="PS50042"/>
    </source>
</evidence>
<dbReference type="EMBL" id="FZOW01000002">
    <property type="protein sequence ID" value="SNS47357.1"/>
    <property type="molecule type" value="Genomic_DNA"/>
</dbReference>
<evidence type="ECO:0000313" key="11">
    <source>
        <dbReference type="Proteomes" id="UP000198327"/>
    </source>
</evidence>
<dbReference type="GO" id="GO:0006543">
    <property type="term" value="P:L-glutamine catabolic process"/>
    <property type="evidence" value="ECO:0007669"/>
    <property type="project" value="TreeGrafter"/>
</dbReference>
<evidence type="ECO:0000256" key="4">
    <source>
        <dbReference type="ARBA" id="ARBA00022801"/>
    </source>
</evidence>
<feature type="binding site" evidence="7">
    <location>
        <position position="193"/>
    </location>
    <ligand>
        <name>substrate</name>
    </ligand>
</feature>
<dbReference type="GO" id="GO:0004359">
    <property type="term" value="F:glutaminase activity"/>
    <property type="evidence" value="ECO:0007669"/>
    <property type="project" value="UniProtKB-UniRule"/>
</dbReference>
<name>A0A239ERV6_9NOCA</name>
<dbReference type="AlphaFoldDB" id="A0A239ERV6"/>
<accession>A0A239ERV6</accession>